<evidence type="ECO:0000259" key="4">
    <source>
        <dbReference type="PROSITE" id="PS50013"/>
    </source>
</evidence>
<evidence type="ECO:0000313" key="5">
    <source>
        <dbReference type="EMBL" id="CBY22010.1"/>
    </source>
</evidence>
<dbReference type="InParanoid" id="E4WXB8"/>
<dbReference type="GO" id="GO:0005634">
    <property type="term" value="C:nucleus"/>
    <property type="evidence" value="ECO:0007669"/>
    <property type="project" value="UniProtKB-SubCell"/>
</dbReference>
<dbReference type="Pfam" id="PF00385">
    <property type="entry name" value="Chromo"/>
    <property type="match status" value="1"/>
</dbReference>
<reference evidence="5" key="1">
    <citation type="journal article" date="2010" name="Science">
        <title>Plasticity of animal genome architecture unmasked by rapid evolution of a pelagic tunicate.</title>
        <authorList>
            <person name="Denoeud F."/>
            <person name="Henriet S."/>
            <person name="Mungpakdee S."/>
            <person name="Aury J.M."/>
            <person name="Da Silva C."/>
            <person name="Brinkmann H."/>
            <person name="Mikhaleva J."/>
            <person name="Olsen L.C."/>
            <person name="Jubin C."/>
            <person name="Canestro C."/>
            <person name="Bouquet J.M."/>
            <person name="Danks G."/>
            <person name="Poulain J."/>
            <person name="Campsteijn C."/>
            <person name="Adamski M."/>
            <person name="Cross I."/>
            <person name="Yadetie F."/>
            <person name="Muffato M."/>
            <person name="Louis A."/>
            <person name="Butcher S."/>
            <person name="Tsagkogeorga G."/>
            <person name="Konrad A."/>
            <person name="Singh S."/>
            <person name="Jensen M.F."/>
            <person name="Cong E.H."/>
            <person name="Eikeseth-Otteraa H."/>
            <person name="Noel B."/>
            <person name="Anthouard V."/>
            <person name="Porcel B.M."/>
            <person name="Kachouri-Lafond R."/>
            <person name="Nishino A."/>
            <person name="Ugolini M."/>
            <person name="Chourrout P."/>
            <person name="Nishida H."/>
            <person name="Aasland R."/>
            <person name="Huzurbazar S."/>
            <person name="Westhof E."/>
            <person name="Delsuc F."/>
            <person name="Lehrach H."/>
            <person name="Reinhardt R."/>
            <person name="Weissenbach J."/>
            <person name="Roy S.W."/>
            <person name="Artiguenave F."/>
            <person name="Postlethwait J.H."/>
            <person name="Manak J.R."/>
            <person name="Thompson E.M."/>
            <person name="Jaillon O."/>
            <person name="Du Pasquier L."/>
            <person name="Boudinot P."/>
            <person name="Liberles D.A."/>
            <person name="Volff J.N."/>
            <person name="Philippe H."/>
            <person name="Lenhard B."/>
            <person name="Roest Crollius H."/>
            <person name="Wincker P."/>
            <person name="Chourrout D."/>
        </authorList>
    </citation>
    <scope>NUCLEOTIDE SEQUENCE [LARGE SCALE GENOMIC DNA]</scope>
</reference>
<dbReference type="Gene3D" id="3.30.70.330">
    <property type="match status" value="1"/>
</dbReference>
<dbReference type="AlphaFoldDB" id="E4WXB8"/>
<feature type="region of interest" description="Disordered" evidence="3">
    <location>
        <begin position="98"/>
        <end position="277"/>
    </location>
</feature>
<gene>
    <name evidence="5" type="ORF">GSOID_T00011549001</name>
</gene>
<dbReference type="InterPro" id="IPR012677">
    <property type="entry name" value="Nucleotide-bd_a/b_plait_sf"/>
</dbReference>
<keyword evidence="2" id="KW-0539">Nucleus</keyword>
<accession>E4WXB8</accession>
<dbReference type="InterPro" id="IPR023779">
    <property type="entry name" value="Chromodomain_CS"/>
</dbReference>
<feature type="compositionally biased region" description="Pro residues" evidence="3">
    <location>
        <begin position="837"/>
        <end position="847"/>
    </location>
</feature>
<feature type="compositionally biased region" description="Basic and acidic residues" evidence="3">
    <location>
        <begin position="1201"/>
        <end position="1217"/>
    </location>
</feature>
<feature type="region of interest" description="Disordered" evidence="3">
    <location>
        <begin position="802"/>
        <end position="854"/>
    </location>
</feature>
<dbReference type="EMBL" id="FN653018">
    <property type="protein sequence ID" value="CBY22010.1"/>
    <property type="molecule type" value="Genomic_DNA"/>
</dbReference>
<evidence type="ECO:0000256" key="3">
    <source>
        <dbReference type="SAM" id="MobiDB-lite"/>
    </source>
</evidence>
<feature type="compositionally biased region" description="Acidic residues" evidence="3">
    <location>
        <begin position="1"/>
        <end position="24"/>
    </location>
</feature>
<evidence type="ECO:0000256" key="2">
    <source>
        <dbReference type="ARBA" id="ARBA00023242"/>
    </source>
</evidence>
<feature type="region of interest" description="Disordered" evidence="3">
    <location>
        <begin position="1"/>
        <end position="56"/>
    </location>
</feature>
<feature type="region of interest" description="Disordered" evidence="3">
    <location>
        <begin position="1195"/>
        <end position="1217"/>
    </location>
</feature>
<feature type="compositionally biased region" description="Acidic residues" evidence="3">
    <location>
        <begin position="45"/>
        <end position="56"/>
    </location>
</feature>
<keyword evidence="6" id="KW-1185">Reference proteome</keyword>
<sequence length="1261" mass="142845">MSDTEDEPSSQDIIEEEVGDEMEVVDAKEAEGGENEVRKASGSESSEESDDEDEEYEVESILQSRFVKKKKQYLVKWVNYSDEWNTWEPMENLEGSQDLVQAYEKKEEEKIQKEESEKAAANERKRQAKAEREAKRREREAEKEAKRAKKEAEKPKSEAKPKVDSKRKSRAIISSSDSDDIAENEKKPTEKPKIEKNKTLTDAERRKKERKQDAKRKALKEKNEFRRLELEAERRKNMTNAYKNPGVGKDDIRAPTPEVPPEIQSERAEPEPKSTEEVTLRFLFGSDKESYGWQLPRVAEEFSRHKIVKVQKKVKCNVIDSMTASNIPPSDKAKLSHGETLIELTGTSSLLSNLVLSIVRDLASFRKSLPKYKQSDNKHLVLSVIIRNEFWETVFGKGNAEFQGFRKQCFSKLACGLDLPDSTERLVHIQGDDAGLAVSVRRIANKLGKAFGNNLENANADIYQPYLPRCYALSGDQRVYVHSKIESAPEESRLSILSTITSGSCEVALAHQDENDDHLDDLSLPPHPGFNFILTGKSSCISIMKYYLVEDGIMTKHSLSEIELGIVKEEKEKSDREKESDDLTVDSSCFYSMSNLACDKSVNIYGFVGEFDTVAITEHMAQFGAVEKVSRTEEEAFPVIVKFAESASALAALKKRDQVIKGIKILVIPFRFGDEKCSRVSRTVILENLPAMNESSLYTKFRENGVAMARIWPENPKIAFVIFSTLKIAKSTENMSPISMQPIFHDEEGTKRVDAHLLTSRIFKDQLFTAEQRLSIFEDFELIRIDTTDINRIQSIPWKEPIKLHSAKRPPDSSSIPRRAKKPRPPSESLSIETSPIKPPVKRPPIAPKSIAPPSNDSVNLLATVMTTQIVETNKQLIDARNNKLKVYKSSVEWSYFVANADAKTQADMIPPDPQKKYELNRIFFQRAFEWKHNIDEWVKNDKQRKMRTRTPEPDLNDFEEPMDGPWDPATAEPLNDSIESSLGPPSSGILCTDEPQNLAEVHEFEMMDTIEDDPFLEPPSIGSSGGWNLGSGSSRSRKNSNKTKPSPQPVGQFMPQRGRRGKRGKPDDATPRLNLTSAQLDNVNIGSNLAATLKALGQNRNILDNLRNQPIEEEEPEMNPIASLSANPPQEIRKILRNLKLGKSDLDLLLNIPLKVMTEHNVYALIDEKHHDREHVNKKDPAKLISLIRMYLTPPDDAQDSNKKTPEKDSPKTPDKDEIYKCVEFREILESSLELLKRGKAIMTEIYDMNSIELEPGADF</sequence>
<feature type="compositionally biased region" description="Basic and acidic residues" evidence="3">
    <location>
        <begin position="103"/>
        <end position="166"/>
    </location>
</feature>
<feature type="compositionally biased region" description="Basic and acidic residues" evidence="3">
    <location>
        <begin position="183"/>
        <end position="236"/>
    </location>
</feature>
<feature type="compositionally biased region" description="Basic and acidic residues" evidence="3">
    <location>
        <begin position="25"/>
        <end position="41"/>
    </location>
</feature>
<dbReference type="InterPro" id="IPR023780">
    <property type="entry name" value="Chromo_domain"/>
</dbReference>
<dbReference type="PANTHER" id="PTHR22812">
    <property type="entry name" value="CHROMOBOX PROTEIN"/>
    <property type="match status" value="1"/>
</dbReference>
<evidence type="ECO:0000313" key="6">
    <source>
        <dbReference type="Proteomes" id="UP000001307"/>
    </source>
</evidence>
<dbReference type="InterPro" id="IPR051219">
    <property type="entry name" value="Heterochromatin_chromo-domain"/>
</dbReference>
<dbReference type="PROSITE" id="PS00598">
    <property type="entry name" value="CHROMO_1"/>
    <property type="match status" value="1"/>
</dbReference>
<dbReference type="OrthoDB" id="5376140at2759"/>
<dbReference type="SUPFAM" id="SSF54160">
    <property type="entry name" value="Chromo domain-like"/>
    <property type="match status" value="1"/>
</dbReference>
<comment type="subcellular location">
    <subcellularLocation>
        <location evidence="1">Nucleus</location>
    </subcellularLocation>
</comment>
<feature type="compositionally biased region" description="Basic and acidic residues" evidence="3">
    <location>
        <begin position="264"/>
        <end position="277"/>
    </location>
</feature>
<dbReference type="CDD" id="cd00024">
    <property type="entry name" value="CD_CSD"/>
    <property type="match status" value="1"/>
</dbReference>
<dbReference type="InterPro" id="IPR000953">
    <property type="entry name" value="Chromo/chromo_shadow_dom"/>
</dbReference>
<dbReference type="SMART" id="SM00298">
    <property type="entry name" value="CHROMO"/>
    <property type="match status" value="1"/>
</dbReference>
<organism evidence="5">
    <name type="scientific">Oikopleura dioica</name>
    <name type="common">Tunicate</name>
    <dbReference type="NCBI Taxonomy" id="34765"/>
    <lineage>
        <taxon>Eukaryota</taxon>
        <taxon>Metazoa</taxon>
        <taxon>Chordata</taxon>
        <taxon>Tunicata</taxon>
        <taxon>Appendicularia</taxon>
        <taxon>Copelata</taxon>
        <taxon>Oikopleuridae</taxon>
        <taxon>Oikopleura</taxon>
    </lineage>
</organism>
<dbReference type="Gene3D" id="2.40.50.40">
    <property type="match status" value="1"/>
</dbReference>
<dbReference type="PROSITE" id="PS50013">
    <property type="entry name" value="CHROMO_2"/>
    <property type="match status" value="1"/>
</dbReference>
<proteinExistence type="predicted"/>
<protein>
    <recommendedName>
        <fullName evidence="4">Chromo domain-containing protein</fullName>
    </recommendedName>
</protein>
<name>E4WXB8_OIKDI</name>
<dbReference type="Proteomes" id="UP000001307">
    <property type="component" value="Unassembled WGS sequence"/>
</dbReference>
<feature type="region of interest" description="Disordered" evidence="3">
    <location>
        <begin position="1013"/>
        <end position="1076"/>
    </location>
</feature>
<feature type="domain" description="Chromo" evidence="4">
    <location>
        <begin position="56"/>
        <end position="115"/>
    </location>
</feature>
<dbReference type="InterPro" id="IPR016197">
    <property type="entry name" value="Chromo-like_dom_sf"/>
</dbReference>
<evidence type="ECO:0000256" key="1">
    <source>
        <dbReference type="ARBA" id="ARBA00004123"/>
    </source>
</evidence>
<feature type="region of interest" description="Disordered" evidence="3">
    <location>
        <begin position="945"/>
        <end position="993"/>
    </location>
</feature>